<evidence type="ECO:0000259" key="9">
    <source>
        <dbReference type="PROSITE" id="PS50928"/>
    </source>
</evidence>
<evidence type="ECO:0000256" key="1">
    <source>
        <dbReference type="ARBA" id="ARBA00004429"/>
    </source>
</evidence>
<feature type="transmembrane region" description="Helical" evidence="8">
    <location>
        <begin position="308"/>
        <end position="332"/>
    </location>
</feature>
<dbReference type="PROSITE" id="PS50928">
    <property type="entry name" value="ABC_TM1"/>
    <property type="match status" value="1"/>
</dbReference>
<evidence type="ECO:0000256" key="7">
    <source>
        <dbReference type="ARBA" id="ARBA00023136"/>
    </source>
</evidence>
<keyword evidence="4" id="KW-0997">Cell inner membrane</keyword>
<dbReference type="Proteomes" id="UP000690515">
    <property type="component" value="Unassembled WGS sequence"/>
</dbReference>
<evidence type="ECO:0000313" key="11">
    <source>
        <dbReference type="Proteomes" id="UP000690515"/>
    </source>
</evidence>
<feature type="transmembrane region" description="Helical" evidence="8">
    <location>
        <begin position="390"/>
        <end position="411"/>
    </location>
</feature>
<sequence>MSIPLISYRVTQLLCLLPVILGVVGTLLPSFGYFPVAGFHNLNIDYYNTLWQEPGFSSMVVVTLVSGCLATCIALLLTVTIFSVFYSTSSWKVWRSLLSPMLAFPHAAFALGMMFLVTPSGWYARFFAFFTSGLTSPPAWHTVHDTYGVTLGIILGLKELPFLILMTLSACNQVNVSQLLKVGQSLGYHPVYAWLKIIWPQLLPQMRLPIIAVIAYSFSVVDIAQILGPTTPPTLAVAIMQWFGSEQLEQRLLGSAGAICLLLLTGLLMLGWLVLERLLIGKDSRWLINGMRNRLSLGWQWLGHVTQWIVWGVWVTALLSIVLWAVSWRWRYPDILPSEYSLKVWFRYSEKLLTLLGTTWFLALGSAVIGLLLVLGLLEAKKAQQRYALSWLYLPLLIPQISFIFGFQWLLVSLNLDGTWVGVIWSHLIYVVPYICLALVGYFKHFDKRYLTVAILLSGRSQYSYWRIKIAMLLWPISFAVAVGVAVSVAQYLPTLFAGAGRVSTLTTEAVSLAQGADYRVTGVFALAQLVVPLVTYGCAFLIPYFIYRRFSMMRI</sequence>
<gene>
    <name evidence="10" type="ORF">KCG35_16645</name>
</gene>
<feature type="transmembrane region" description="Helical" evidence="8">
    <location>
        <begin position="470"/>
        <end position="493"/>
    </location>
</feature>
<dbReference type="RefSeq" id="WP_215820926.1">
    <property type="nucleotide sequence ID" value="NZ_JAGSOY010000046.1"/>
</dbReference>
<accession>A0ABS5ZF44</accession>
<feature type="transmembrane region" description="Helical" evidence="8">
    <location>
        <begin position="56"/>
        <end position="86"/>
    </location>
</feature>
<dbReference type="CDD" id="cd06261">
    <property type="entry name" value="TM_PBP2"/>
    <property type="match status" value="1"/>
</dbReference>
<proteinExistence type="predicted"/>
<feature type="transmembrane region" description="Helical" evidence="8">
    <location>
        <begin position="423"/>
        <end position="443"/>
    </location>
</feature>
<keyword evidence="2" id="KW-0813">Transport</keyword>
<evidence type="ECO:0000256" key="3">
    <source>
        <dbReference type="ARBA" id="ARBA00022475"/>
    </source>
</evidence>
<dbReference type="Gene3D" id="1.10.3720.10">
    <property type="entry name" value="MetI-like"/>
    <property type="match status" value="2"/>
</dbReference>
<organism evidence="10 11">
    <name type="scientific">Zooshikella harenae</name>
    <dbReference type="NCBI Taxonomy" id="2827238"/>
    <lineage>
        <taxon>Bacteria</taxon>
        <taxon>Pseudomonadati</taxon>
        <taxon>Pseudomonadota</taxon>
        <taxon>Gammaproteobacteria</taxon>
        <taxon>Oceanospirillales</taxon>
        <taxon>Zooshikellaceae</taxon>
        <taxon>Zooshikella</taxon>
    </lineage>
</organism>
<dbReference type="PANTHER" id="PTHR43357">
    <property type="entry name" value="INNER MEMBRANE ABC TRANSPORTER PERMEASE PROTEIN YDCV"/>
    <property type="match status" value="1"/>
</dbReference>
<feature type="transmembrane region" description="Helical" evidence="8">
    <location>
        <begin position="208"/>
        <end position="227"/>
    </location>
</feature>
<dbReference type="SUPFAM" id="SSF161098">
    <property type="entry name" value="MetI-like"/>
    <property type="match status" value="2"/>
</dbReference>
<feature type="domain" description="ABC transmembrane type-1" evidence="9">
    <location>
        <begin position="56"/>
        <end position="274"/>
    </location>
</feature>
<evidence type="ECO:0000313" key="10">
    <source>
        <dbReference type="EMBL" id="MBU2712699.1"/>
    </source>
</evidence>
<feature type="transmembrane region" description="Helical" evidence="8">
    <location>
        <begin position="107"/>
        <end position="127"/>
    </location>
</feature>
<protein>
    <submittedName>
        <fullName evidence="10">ABC transporter permease</fullName>
    </submittedName>
</protein>
<dbReference type="PANTHER" id="PTHR43357:SF4">
    <property type="entry name" value="INNER MEMBRANE ABC TRANSPORTER PERMEASE PROTEIN YDCV"/>
    <property type="match status" value="1"/>
</dbReference>
<feature type="transmembrane region" description="Helical" evidence="8">
    <location>
        <begin position="352"/>
        <end position="378"/>
    </location>
</feature>
<keyword evidence="5 8" id="KW-0812">Transmembrane</keyword>
<dbReference type="InterPro" id="IPR035906">
    <property type="entry name" value="MetI-like_sf"/>
</dbReference>
<reference evidence="10 11" key="1">
    <citation type="submission" date="2021-04" db="EMBL/GenBank/DDBJ databases">
        <authorList>
            <person name="Pira H."/>
            <person name="Risdian C."/>
            <person name="Wink J."/>
        </authorList>
    </citation>
    <scope>NUCLEOTIDE SEQUENCE [LARGE SCALE GENOMIC DNA]</scope>
    <source>
        <strain evidence="10 11">WH53</strain>
    </source>
</reference>
<evidence type="ECO:0000256" key="6">
    <source>
        <dbReference type="ARBA" id="ARBA00022989"/>
    </source>
</evidence>
<keyword evidence="6 8" id="KW-1133">Transmembrane helix</keyword>
<feature type="transmembrane region" description="Helical" evidence="8">
    <location>
        <begin position="12"/>
        <end position="36"/>
    </location>
</feature>
<feature type="transmembrane region" description="Helical" evidence="8">
    <location>
        <begin position="147"/>
        <end position="171"/>
    </location>
</feature>
<evidence type="ECO:0000256" key="4">
    <source>
        <dbReference type="ARBA" id="ARBA00022519"/>
    </source>
</evidence>
<comment type="caution">
    <text evidence="10">The sequence shown here is derived from an EMBL/GenBank/DDBJ whole genome shotgun (WGS) entry which is preliminary data.</text>
</comment>
<dbReference type="EMBL" id="JAGSOY010000046">
    <property type="protein sequence ID" value="MBU2712699.1"/>
    <property type="molecule type" value="Genomic_DNA"/>
</dbReference>
<evidence type="ECO:0000256" key="8">
    <source>
        <dbReference type="SAM" id="Phobius"/>
    </source>
</evidence>
<keyword evidence="11" id="KW-1185">Reference proteome</keyword>
<evidence type="ECO:0000256" key="5">
    <source>
        <dbReference type="ARBA" id="ARBA00022692"/>
    </source>
</evidence>
<dbReference type="InterPro" id="IPR000515">
    <property type="entry name" value="MetI-like"/>
</dbReference>
<evidence type="ECO:0000256" key="2">
    <source>
        <dbReference type="ARBA" id="ARBA00022448"/>
    </source>
</evidence>
<feature type="transmembrane region" description="Helical" evidence="8">
    <location>
        <begin position="524"/>
        <end position="548"/>
    </location>
</feature>
<keyword evidence="7 8" id="KW-0472">Membrane</keyword>
<feature type="transmembrane region" description="Helical" evidence="8">
    <location>
        <begin position="252"/>
        <end position="275"/>
    </location>
</feature>
<comment type="subcellular location">
    <subcellularLocation>
        <location evidence="1">Cell inner membrane</location>
        <topology evidence="1">Multi-pass membrane protein</topology>
    </subcellularLocation>
</comment>
<name>A0ABS5ZF44_9GAMM</name>
<keyword evidence="3" id="KW-1003">Cell membrane</keyword>